<evidence type="ECO:0000313" key="2">
    <source>
        <dbReference type="EMBL" id="KAH7367216.1"/>
    </source>
</evidence>
<proteinExistence type="predicted"/>
<reference evidence="2" key="1">
    <citation type="journal article" date="2021" name="Nat. Commun.">
        <title>Genetic determinants of endophytism in the Arabidopsis root mycobiome.</title>
        <authorList>
            <person name="Mesny F."/>
            <person name="Miyauchi S."/>
            <person name="Thiergart T."/>
            <person name="Pickel B."/>
            <person name="Atanasova L."/>
            <person name="Karlsson M."/>
            <person name="Huettel B."/>
            <person name="Barry K.W."/>
            <person name="Haridas S."/>
            <person name="Chen C."/>
            <person name="Bauer D."/>
            <person name="Andreopoulos W."/>
            <person name="Pangilinan J."/>
            <person name="LaButti K."/>
            <person name="Riley R."/>
            <person name="Lipzen A."/>
            <person name="Clum A."/>
            <person name="Drula E."/>
            <person name="Henrissat B."/>
            <person name="Kohler A."/>
            <person name="Grigoriev I.V."/>
            <person name="Martin F.M."/>
            <person name="Hacquard S."/>
        </authorList>
    </citation>
    <scope>NUCLEOTIDE SEQUENCE</scope>
    <source>
        <strain evidence="2">MPI-CAGE-AT-0016</strain>
    </source>
</reference>
<dbReference type="EMBL" id="JAGPXD010000002">
    <property type="protein sequence ID" value="KAH7367216.1"/>
    <property type="molecule type" value="Genomic_DNA"/>
</dbReference>
<gene>
    <name evidence="2" type="ORF">B0T11DRAFT_315719</name>
</gene>
<feature type="compositionally biased region" description="Basic and acidic residues" evidence="1">
    <location>
        <begin position="406"/>
        <end position="426"/>
    </location>
</feature>
<keyword evidence="3" id="KW-1185">Reference proteome</keyword>
<comment type="caution">
    <text evidence="2">The sequence shown here is derived from an EMBL/GenBank/DDBJ whole genome shotgun (WGS) entry which is preliminary data.</text>
</comment>
<feature type="region of interest" description="Disordered" evidence="1">
    <location>
        <begin position="243"/>
        <end position="263"/>
    </location>
</feature>
<protein>
    <submittedName>
        <fullName evidence="2">Uncharacterized protein</fullName>
    </submittedName>
</protein>
<accession>A0A8K0X6T0</accession>
<dbReference type="Proteomes" id="UP000813385">
    <property type="component" value="Unassembled WGS sequence"/>
</dbReference>
<feature type="compositionally biased region" description="Basic and acidic residues" evidence="1">
    <location>
        <begin position="318"/>
        <end position="329"/>
    </location>
</feature>
<feature type="compositionally biased region" description="Basic and acidic residues" evidence="1">
    <location>
        <begin position="339"/>
        <end position="352"/>
    </location>
</feature>
<feature type="region of interest" description="Disordered" evidence="1">
    <location>
        <begin position="383"/>
        <end position="427"/>
    </location>
</feature>
<dbReference type="AlphaFoldDB" id="A0A8K0X6T0"/>
<sequence>MTNGCARSLGRSRCSEIRPIRAHLDGPGSLVDLVATQGIRELKPARCAASGMDILVSGTSRDVKRPDVARVADISACVLAERLCGCWGQKEVVTNGWPRRGNRDAARRVLIAWRLEVGEFKNRISRSWHPALALSLTVRLNPLTKTTPDGISVGSTAWKTSRNATLSRDAVFSLGLNDAYRASESRPNSIRLEDMTLDSTKRKRTSEGAWKLWRLDVVVSHDLGLGMEARALTAQSAGTIATCPRGRSEASQGPGSNESSQQIGRKEGVALGGLRQTGPGSSHARLDIGEDSESASLLGAPAIAKEQTANPGTSRPGEAQERPKFDKSHLGSAGFTPEPVRHVGGEKTDGFEKASMPGAEGGISGLMPAGAHCFPHFGVGSQRDGMIQAQRRRTQSSGRARIQPSGRRDGLRGDPRDTILLDEPKSPEALAARPRPIMFLK</sequence>
<evidence type="ECO:0000256" key="1">
    <source>
        <dbReference type="SAM" id="MobiDB-lite"/>
    </source>
</evidence>
<organism evidence="2 3">
    <name type="scientific">Plectosphaerella cucumerina</name>
    <dbReference type="NCBI Taxonomy" id="40658"/>
    <lineage>
        <taxon>Eukaryota</taxon>
        <taxon>Fungi</taxon>
        <taxon>Dikarya</taxon>
        <taxon>Ascomycota</taxon>
        <taxon>Pezizomycotina</taxon>
        <taxon>Sordariomycetes</taxon>
        <taxon>Hypocreomycetidae</taxon>
        <taxon>Glomerellales</taxon>
        <taxon>Plectosphaerellaceae</taxon>
        <taxon>Plectosphaerella</taxon>
    </lineage>
</organism>
<feature type="compositionally biased region" description="Polar residues" evidence="1">
    <location>
        <begin position="249"/>
        <end position="263"/>
    </location>
</feature>
<name>A0A8K0X6T0_9PEZI</name>
<evidence type="ECO:0000313" key="3">
    <source>
        <dbReference type="Proteomes" id="UP000813385"/>
    </source>
</evidence>
<feature type="region of interest" description="Disordered" evidence="1">
    <location>
        <begin position="300"/>
        <end position="352"/>
    </location>
</feature>